<name>A0A428WTP4_AMYBA</name>
<dbReference type="Gene3D" id="3.40.50.1820">
    <property type="entry name" value="alpha/beta hydrolase"/>
    <property type="match status" value="1"/>
</dbReference>
<dbReference type="Proteomes" id="UP000286716">
    <property type="component" value="Unassembled WGS sequence"/>
</dbReference>
<dbReference type="PANTHER" id="PTHR37017">
    <property type="entry name" value="AB HYDROLASE-1 DOMAIN-CONTAINING PROTEIN-RELATED"/>
    <property type="match status" value="1"/>
</dbReference>
<dbReference type="InterPro" id="IPR000073">
    <property type="entry name" value="AB_hydrolase_1"/>
</dbReference>
<dbReference type="AlphaFoldDB" id="A0A428WTP4"/>
<feature type="domain" description="AB hydrolase-1" evidence="1">
    <location>
        <begin position="3"/>
        <end position="223"/>
    </location>
</feature>
<keyword evidence="3" id="KW-1185">Reference proteome</keyword>
<evidence type="ECO:0000313" key="2">
    <source>
        <dbReference type="EMBL" id="RSM46429.1"/>
    </source>
</evidence>
<reference evidence="2 3" key="1">
    <citation type="submission" date="2018-05" db="EMBL/GenBank/DDBJ databases">
        <title>Evolution of GPA BGCs.</title>
        <authorList>
            <person name="Waglechner N."/>
            <person name="Wright G.D."/>
        </authorList>
    </citation>
    <scope>NUCLEOTIDE SEQUENCE [LARGE SCALE GENOMIC DNA]</scope>
    <source>
        <strain evidence="2 3">DSM 5908</strain>
    </source>
</reference>
<dbReference type="PANTHER" id="PTHR37017:SF11">
    <property type="entry name" value="ESTERASE_LIPASE_THIOESTERASE DOMAIN-CONTAINING PROTEIN"/>
    <property type="match status" value="1"/>
</dbReference>
<dbReference type="EMBL" id="QHHU01000013">
    <property type="protein sequence ID" value="RSM46429.1"/>
    <property type="molecule type" value="Genomic_DNA"/>
</dbReference>
<protein>
    <submittedName>
        <fullName evidence="2">Alpha/beta hydrolase</fullName>
    </submittedName>
</protein>
<dbReference type="SUPFAM" id="SSF53474">
    <property type="entry name" value="alpha/beta-Hydrolases"/>
    <property type="match status" value="1"/>
</dbReference>
<gene>
    <name evidence="2" type="ORF">DMA12_11660</name>
</gene>
<dbReference type="InterPro" id="IPR052897">
    <property type="entry name" value="Sec-Metab_Biosynth_Hydrolase"/>
</dbReference>
<comment type="caution">
    <text evidence="2">The sequence shown here is derived from an EMBL/GenBank/DDBJ whole genome shotgun (WGS) entry which is preliminary data.</text>
</comment>
<dbReference type="GO" id="GO:0016787">
    <property type="term" value="F:hydrolase activity"/>
    <property type="evidence" value="ECO:0007669"/>
    <property type="project" value="UniProtKB-KW"/>
</dbReference>
<evidence type="ECO:0000259" key="1">
    <source>
        <dbReference type="Pfam" id="PF12697"/>
    </source>
</evidence>
<accession>A0A428WTP4</accession>
<keyword evidence="2" id="KW-0378">Hydrolase</keyword>
<dbReference type="OrthoDB" id="3827413at2"/>
<dbReference type="InterPro" id="IPR029058">
    <property type="entry name" value="AB_hydrolase_fold"/>
</dbReference>
<dbReference type="RefSeq" id="WP_020638182.1">
    <property type="nucleotide sequence ID" value="NZ_QHHU01000013.1"/>
</dbReference>
<dbReference type="Pfam" id="PF12697">
    <property type="entry name" value="Abhydrolase_6"/>
    <property type="match status" value="1"/>
</dbReference>
<organism evidence="2 3">
    <name type="scientific">Amycolatopsis balhimycina DSM 5908</name>
    <dbReference type="NCBI Taxonomy" id="1081091"/>
    <lineage>
        <taxon>Bacteria</taxon>
        <taxon>Bacillati</taxon>
        <taxon>Actinomycetota</taxon>
        <taxon>Actinomycetes</taxon>
        <taxon>Pseudonocardiales</taxon>
        <taxon>Pseudonocardiaceae</taxon>
        <taxon>Amycolatopsis</taxon>
    </lineage>
</organism>
<evidence type="ECO:0000313" key="3">
    <source>
        <dbReference type="Proteomes" id="UP000286716"/>
    </source>
</evidence>
<sequence>MSFVLIHGATLGAACWDRLIPLLDGDALAVDLPGRGKRAGTDVRTVTLDDCAKAVAADVLERDLTDIVLVGHSFGGVTVPRVMALLPERIRHVVLLSAVVPEDRTRVLDQIDPDVRTAVEAGITGGVYSVGVEAARTMLCNDADEDQTAFILGGLVDDAAALLTEPVDLAGYELPIPRTYVHLTNDQCYPPELQARSSERIGAHVVTLHAGHMASVTIPGQVAALLNDLNRAGSRP</sequence>
<proteinExistence type="predicted"/>